<evidence type="ECO:0000256" key="1">
    <source>
        <dbReference type="SAM" id="Phobius"/>
    </source>
</evidence>
<keyword evidence="1" id="KW-0472">Membrane</keyword>
<dbReference type="AlphaFoldDB" id="A0A2P7B8W7"/>
<evidence type="ECO:0000313" key="2">
    <source>
        <dbReference type="EMBL" id="PSH62914.1"/>
    </source>
</evidence>
<sequence length="69" mass="7657">MKTTRGYYDDEGRHTRSFLVKVCDYGVAVLFVAGVLYSTYQDVGGRFKPSNAELLAAKHARIAAETVIE</sequence>
<dbReference type="RefSeq" id="WP_106713714.1">
    <property type="nucleotide sequence ID" value="NZ_PGGO01000027.1"/>
</dbReference>
<protein>
    <submittedName>
        <fullName evidence="2">Uncharacterized protein</fullName>
    </submittedName>
</protein>
<organism evidence="2 3">
    <name type="scientific">Phyllobacterium brassicacearum</name>
    <dbReference type="NCBI Taxonomy" id="314235"/>
    <lineage>
        <taxon>Bacteria</taxon>
        <taxon>Pseudomonadati</taxon>
        <taxon>Pseudomonadota</taxon>
        <taxon>Alphaproteobacteria</taxon>
        <taxon>Hyphomicrobiales</taxon>
        <taxon>Phyllobacteriaceae</taxon>
        <taxon>Phyllobacterium</taxon>
    </lineage>
</organism>
<keyword evidence="1" id="KW-1133">Transmembrane helix</keyword>
<gene>
    <name evidence="2" type="ORF">CU102_24530</name>
</gene>
<reference evidence="3" key="1">
    <citation type="submission" date="2017-11" db="EMBL/GenBank/DDBJ databases">
        <authorList>
            <person name="Kuznetsova I."/>
            <person name="Sazanova A."/>
            <person name="Chirak E."/>
            <person name="Safronova V."/>
            <person name="Willems A."/>
        </authorList>
    </citation>
    <scope>NUCLEOTIDE SEQUENCE [LARGE SCALE GENOMIC DNA]</scope>
    <source>
        <strain evidence="3">STM 196</strain>
    </source>
</reference>
<proteinExistence type="predicted"/>
<dbReference type="Proteomes" id="UP000241444">
    <property type="component" value="Unassembled WGS sequence"/>
</dbReference>
<keyword evidence="1" id="KW-0812">Transmembrane</keyword>
<name>A0A2P7B8W7_9HYPH</name>
<dbReference type="OrthoDB" id="8116763at2"/>
<accession>A0A2P7B8W7</accession>
<keyword evidence="3" id="KW-1185">Reference proteome</keyword>
<dbReference type="EMBL" id="PGGO01000027">
    <property type="protein sequence ID" value="PSH62914.1"/>
    <property type="molecule type" value="Genomic_DNA"/>
</dbReference>
<feature type="transmembrane region" description="Helical" evidence="1">
    <location>
        <begin position="22"/>
        <end position="40"/>
    </location>
</feature>
<comment type="caution">
    <text evidence="2">The sequence shown here is derived from an EMBL/GenBank/DDBJ whole genome shotgun (WGS) entry which is preliminary data.</text>
</comment>
<evidence type="ECO:0000313" key="3">
    <source>
        <dbReference type="Proteomes" id="UP000241444"/>
    </source>
</evidence>